<dbReference type="AlphaFoldDB" id="A0A1H8SL88"/>
<dbReference type="InterPro" id="IPR029044">
    <property type="entry name" value="Nucleotide-diphossugar_trans"/>
</dbReference>
<evidence type="ECO:0000313" key="3">
    <source>
        <dbReference type="Proteomes" id="UP000182975"/>
    </source>
</evidence>
<gene>
    <name evidence="2" type="ORF">SAMN02910314_01208</name>
</gene>
<feature type="domain" description="Glycosyltransferase 2-like" evidence="1">
    <location>
        <begin position="278"/>
        <end position="387"/>
    </location>
</feature>
<dbReference type="CDD" id="cd04186">
    <property type="entry name" value="GT_2_like_c"/>
    <property type="match status" value="1"/>
</dbReference>
<keyword evidence="2" id="KW-0808">Transferase</keyword>
<dbReference type="EMBL" id="FOEC01000007">
    <property type="protein sequence ID" value="SEO79327.1"/>
    <property type="molecule type" value="Genomic_DNA"/>
</dbReference>
<dbReference type="OrthoDB" id="9788101at2"/>
<accession>A0A1H8SL88</accession>
<dbReference type="Pfam" id="PF00535">
    <property type="entry name" value="Glycos_transf_2"/>
    <property type="match status" value="2"/>
</dbReference>
<feature type="domain" description="Glycosyltransferase 2-like" evidence="1">
    <location>
        <begin position="535"/>
        <end position="651"/>
    </location>
</feature>
<dbReference type="GO" id="GO:0016757">
    <property type="term" value="F:glycosyltransferase activity"/>
    <property type="evidence" value="ECO:0007669"/>
    <property type="project" value="UniProtKB-KW"/>
</dbReference>
<proteinExistence type="predicted"/>
<dbReference type="InterPro" id="IPR001173">
    <property type="entry name" value="Glyco_trans_2-like"/>
</dbReference>
<dbReference type="Gene3D" id="3.90.550.10">
    <property type="entry name" value="Spore Coat Polysaccharide Biosynthesis Protein SpsA, Chain A"/>
    <property type="match status" value="2"/>
</dbReference>
<sequence length="818" mass="92795">MEFGKLTRGDGKIYIALRADVPSGAQIRVSSRAQNGNDMPALALRGEQADSYVVVVPVISVAQVVTAHVVDGQGKTLDSAMTAVDPKKSAWQSKRNTLLKDAATSMRNIDAEPRIDCANIRIDRIVLFDDATNLLHGFICVYAPNYRNEALNNASIRFVGMDGSLLESSKVTVFGESPIPVTADSPDGARLIEFSFRLPVLDSDFFIWVSFPGGSAPDGFVRMEASRIEQLRRDFFFMMSHTSQGEAYDDWFRRIHRTSSLVIEAQKTAHFEIEPLFSIIVPLYKTPLGFFWEMVESVRSQTYAKWELVLVNASPEDAELCENAQRAVAEDERIRLVTLDDNKGITLNTNEGIRAAKGDFLCFFDHDDILEPDALFEYVKGINRYPDTDLLYCDEDKIENGHYFDGFLKPDFDMDLLTASNYVCHMLTVRASLVRDLPELPGKEFDGAQDHNLTFLIAEQARNVYHARKVLYHWRVHQQSTAGSADSKPWAQEAGNRAIEAHFERIGVPVKVEDSTPAFYHRVKYIMPEEQPLVSIVIPTKDHIDLLSTCVDSILEKTTYRNYEIVLVENNSTEEQTFAYYDQITSRDSRVKVVRYEGEFNFSAICNFGARHASGDYYLFLNNDTSVITPEWIERMLGPMLHRSTTACTGAMLLYADDTIQHAGVIIPKANPDHLCHCFPADSLYHFSHLQRTRESSAVTGACMLVRASQFDAVDGFDERFAVAYNDIDLCLRLRERGWSVVIEPTARLYHYESASRGSDFMNPNKFARLHSEGGLFRERWGKYISAGDPFYGMHCARESARYELDWLREDWELWTKA</sequence>
<dbReference type="SUPFAM" id="SSF53448">
    <property type="entry name" value="Nucleotide-diphospho-sugar transferases"/>
    <property type="match status" value="2"/>
</dbReference>
<reference evidence="3" key="1">
    <citation type="submission" date="2016-10" db="EMBL/GenBank/DDBJ databases">
        <authorList>
            <person name="Varghese N."/>
        </authorList>
    </citation>
    <scope>NUCLEOTIDE SEQUENCE [LARGE SCALE GENOMIC DNA]</scope>
    <source>
        <strain evidence="3">DSM 21843</strain>
    </source>
</reference>
<dbReference type="RefSeq" id="WP_066661890.1">
    <property type="nucleotide sequence ID" value="NZ_CP011402.1"/>
</dbReference>
<evidence type="ECO:0000259" key="1">
    <source>
        <dbReference type="Pfam" id="PF00535"/>
    </source>
</evidence>
<keyword evidence="3" id="KW-1185">Reference proteome</keyword>
<name>A0A1H8SL88_9ACTN</name>
<evidence type="ECO:0000313" key="2">
    <source>
        <dbReference type="EMBL" id="SEO79327.1"/>
    </source>
</evidence>
<protein>
    <submittedName>
        <fullName evidence="2">Glycosyltransferase, GT2 family</fullName>
    </submittedName>
</protein>
<dbReference type="Proteomes" id="UP000182975">
    <property type="component" value="Unassembled WGS sequence"/>
</dbReference>
<dbReference type="PANTHER" id="PTHR43179">
    <property type="entry name" value="RHAMNOSYLTRANSFERASE WBBL"/>
    <property type="match status" value="1"/>
</dbReference>
<dbReference type="PANTHER" id="PTHR43179:SF7">
    <property type="entry name" value="RHAMNOSYLTRANSFERASE WBBL"/>
    <property type="match status" value="1"/>
</dbReference>
<organism evidence="2 3">
    <name type="scientific">Denitrobacterium detoxificans</name>
    <dbReference type="NCBI Taxonomy" id="79604"/>
    <lineage>
        <taxon>Bacteria</taxon>
        <taxon>Bacillati</taxon>
        <taxon>Actinomycetota</taxon>
        <taxon>Coriobacteriia</taxon>
        <taxon>Eggerthellales</taxon>
        <taxon>Eggerthellaceae</taxon>
        <taxon>Denitrobacterium</taxon>
    </lineage>
</organism>